<keyword evidence="1" id="KW-0479">Metal-binding</keyword>
<dbReference type="Pfam" id="PF01753">
    <property type="entry name" value="zf-MYND"/>
    <property type="match status" value="1"/>
</dbReference>
<feature type="domain" description="Tudor" evidence="5">
    <location>
        <begin position="370"/>
        <end position="427"/>
    </location>
</feature>
<dbReference type="PROSITE" id="PS50865">
    <property type="entry name" value="ZF_MYND_2"/>
    <property type="match status" value="1"/>
</dbReference>
<evidence type="ECO:0008006" key="9">
    <source>
        <dbReference type="Google" id="ProtNLM"/>
    </source>
</evidence>
<feature type="domain" description="Tudor" evidence="5">
    <location>
        <begin position="577"/>
        <end position="637"/>
    </location>
</feature>
<dbReference type="FunFam" id="2.30.30.140:FF:000018">
    <property type="entry name" value="Serine/threonine-protein kinase 31"/>
    <property type="match status" value="4"/>
</dbReference>
<dbReference type="FunFam" id="6.10.140.2220:FF:000011">
    <property type="entry name" value="Tudor domain containing 1"/>
    <property type="match status" value="1"/>
</dbReference>
<evidence type="ECO:0000256" key="2">
    <source>
        <dbReference type="ARBA" id="ARBA00022771"/>
    </source>
</evidence>
<dbReference type="AlphaFoldDB" id="A0AAY4DFF5"/>
<sequence length="1011" mass="110558">MLSSADACCHFLSLQMIPAPVTLKFCNYCGQQGKLRCTRCKKTCYCSVSCQAEDWKAHRHICKSSVPEVRGNCGGGGQKKRVFVQDLRKNNLSKGAEIQATIVEVRCPGKFFIHVQSAAMIDALRSISVELQKLSGTSACSLYRPQEGEICSVKYTQDQNWYRGLIQAVDAEQQSASVLYIDFGNEEVASFDRIKPLPPGVDPIAPCALQCRVAAVTPVMTDWTGECNIAMRQLVYGKTLTVSIVGALDNSAVFPVDVTLAQIGKTLSSFLIEQGYATKEASVPNKPRTEQEIKSILNASFENFKRLLGDKDENVEAQPPEPLSQGIGDTFSSVVTHLQSPYEIICQKTLLEHTGQRELPTSTRNCLLFPVPWFVLCSWFQDSQWYRAKVLAYSSEERVCVGYIDFGNSEEVELSRLRPISTELLELPAQAIPCSLAGIVELTMLVCNRFIRVEILGEWEGRALVAMVDEVSDPQSNIAELLVSSGHAVPETLEAWLTDSPSSPAEPTASTPVKQKLQWSCAELPSEGQMVALVVSMIENPGEFYCYHYNSEGMQRLVEISADLQNHCQDAADSSFSPVVGEPCCARFTGRDGNWYRAMVKAVGHDGKVQVYFVDYGNTCELHPSQLKPVDSRLLKHPFQAIRCCLAGVEPYDGQWSKAAIQRFRALCEAKQLEGRVLSITERGYGVELKSESHIITATLLMERLATPTAMPTKSLATSLSPASPKKNEAAVACSLPSTNQKEVLAAPAMKNAESTPVAASSAAFALDWKTSELPPNEPFTPRVAAVISPSLFFVMNPGIVKAEGMQALMIEVGKYCRQAAPSHARPLPGAACCALFSGDKTWYRAIVVDTRDEDVTVVYADYGNVEKVPYSSILPVPAQLLQPPFQTVRCTLAGEKFPSSWPAEALEIFTSLLGGELQATAQGFDGTSNLLRLSWGVEQVSSILLACQKNPLDGPALASAINSRSPAEESLHPSPSDNKLETLDAPASCCCEHLNQKVRIMPAWNKKMDV</sequence>
<accession>A0AAY4DFF5</accession>
<evidence type="ECO:0000313" key="8">
    <source>
        <dbReference type="Proteomes" id="UP000694580"/>
    </source>
</evidence>
<feature type="domain" description="MYND-type" evidence="6">
    <location>
        <begin position="26"/>
        <end position="62"/>
    </location>
</feature>
<dbReference type="Gene3D" id="2.40.50.90">
    <property type="match status" value="4"/>
</dbReference>
<dbReference type="SUPFAM" id="SSF144232">
    <property type="entry name" value="HIT/MYND zinc finger-like"/>
    <property type="match status" value="1"/>
</dbReference>
<dbReference type="InterPro" id="IPR002893">
    <property type="entry name" value="Znf_MYND"/>
</dbReference>
<dbReference type="Gene3D" id="2.30.30.140">
    <property type="match status" value="4"/>
</dbReference>
<keyword evidence="3" id="KW-0862">Zinc</keyword>
<reference evidence="7 8" key="1">
    <citation type="submission" date="2020-06" db="EMBL/GenBank/DDBJ databases">
        <authorList>
            <consortium name="Wellcome Sanger Institute Data Sharing"/>
        </authorList>
    </citation>
    <scope>NUCLEOTIDE SEQUENCE [LARGE SCALE GENOMIC DNA]</scope>
</reference>
<feature type="domain" description="Tudor" evidence="5">
    <location>
        <begin position="826"/>
        <end position="884"/>
    </location>
</feature>
<reference evidence="7" key="3">
    <citation type="submission" date="2025-09" db="UniProtKB">
        <authorList>
            <consortium name="Ensembl"/>
        </authorList>
    </citation>
    <scope>IDENTIFICATION</scope>
</reference>
<proteinExistence type="predicted"/>
<keyword evidence="8" id="KW-1185">Reference proteome</keyword>
<protein>
    <recommendedName>
        <fullName evidence="9">Tudor domain-containing protein 1</fullName>
    </recommendedName>
</protein>
<evidence type="ECO:0000259" key="6">
    <source>
        <dbReference type="PROSITE" id="PS50865"/>
    </source>
</evidence>
<evidence type="ECO:0000313" key="7">
    <source>
        <dbReference type="Ensembl" id="ENSDCDP00010043859.1"/>
    </source>
</evidence>
<dbReference type="Proteomes" id="UP000694580">
    <property type="component" value="Chromosome 8"/>
</dbReference>
<dbReference type="PROSITE" id="PS01360">
    <property type="entry name" value="ZF_MYND_1"/>
    <property type="match status" value="1"/>
</dbReference>
<organism evidence="7 8">
    <name type="scientific">Denticeps clupeoides</name>
    <name type="common">denticle herring</name>
    <dbReference type="NCBI Taxonomy" id="299321"/>
    <lineage>
        <taxon>Eukaryota</taxon>
        <taxon>Metazoa</taxon>
        <taxon>Chordata</taxon>
        <taxon>Craniata</taxon>
        <taxon>Vertebrata</taxon>
        <taxon>Euteleostomi</taxon>
        <taxon>Actinopterygii</taxon>
        <taxon>Neopterygii</taxon>
        <taxon>Teleostei</taxon>
        <taxon>Clupei</taxon>
        <taxon>Clupeiformes</taxon>
        <taxon>Denticipitoidei</taxon>
        <taxon>Denticipitidae</taxon>
        <taxon>Denticeps</taxon>
    </lineage>
</organism>
<dbReference type="SUPFAM" id="SSF63748">
    <property type="entry name" value="Tudor/PWWP/MBT"/>
    <property type="match status" value="4"/>
</dbReference>
<dbReference type="GeneTree" id="ENSGT00940000158754"/>
<keyword evidence="2 4" id="KW-0863">Zinc-finger</keyword>
<dbReference type="InterPro" id="IPR050621">
    <property type="entry name" value="Tudor_domain_containing"/>
</dbReference>
<dbReference type="Gene3D" id="6.10.140.2220">
    <property type="match status" value="1"/>
</dbReference>
<evidence type="ECO:0000259" key="5">
    <source>
        <dbReference type="PROSITE" id="PS50304"/>
    </source>
</evidence>
<dbReference type="Pfam" id="PF00567">
    <property type="entry name" value="TUDOR"/>
    <property type="match status" value="4"/>
</dbReference>
<dbReference type="PROSITE" id="PS50304">
    <property type="entry name" value="TUDOR"/>
    <property type="match status" value="4"/>
</dbReference>
<gene>
    <name evidence="7" type="primary">TDRD1</name>
</gene>
<dbReference type="PANTHER" id="PTHR22948:SF4">
    <property type="entry name" value="TUDOR DOMAIN-CONTAINING PROTEIN 1"/>
    <property type="match status" value="1"/>
</dbReference>
<evidence type="ECO:0000256" key="4">
    <source>
        <dbReference type="PROSITE-ProRule" id="PRU00134"/>
    </source>
</evidence>
<dbReference type="PANTHER" id="PTHR22948">
    <property type="entry name" value="TUDOR DOMAIN CONTAINING PROTEIN"/>
    <property type="match status" value="1"/>
</dbReference>
<evidence type="ECO:0000256" key="3">
    <source>
        <dbReference type="ARBA" id="ARBA00022833"/>
    </source>
</evidence>
<reference evidence="7" key="2">
    <citation type="submission" date="2025-08" db="UniProtKB">
        <authorList>
            <consortium name="Ensembl"/>
        </authorList>
    </citation>
    <scope>IDENTIFICATION</scope>
</reference>
<dbReference type="InterPro" id="IPR002999">
    <property type="entry name" value="Tudor"/>
</dbReference>
<dbReference type="InterPro" id="IPR035437">
    <property type="entry name" value="SNase_OB-fold_sf"/>
</dbReference>
<evidence type="ECO:0000256" key="1">
    <source>
        <dbReference type="ARBA" id="ARBA00022723"/>
    </source>
</evidence>
<dbReference type="GO" id="GO:0008270">
    <property type="term" value="F:zinc ion binding"/>
    <property type="evidence" value="ECO:0007669"/>
    <property type="project" value="UniProtKB-KW"/>
</dbReference>
<dbReference type="Ensembl" id="ENSDCDT00010053935.1">
    <property type="protein sequence ID" value="ENSDCDP00010043859.1"/>
    <property type="gene ID" value="ENSDCDG00010027187.1"/>
</dbReference>
<dbReference type="SMART" id="SM00333">
    <property type="entry name" value="TUDOR"/>
    <property type="match status" value="4"/>
</dbReference>
<feature type="domain" description="Tudor" evidence="5">
    <location>
        <begin position="144"/>
        <end position="204"/>
    </location>
</feature>
<name>A0AAY4DFF5_9TELE</name>